<feature type="binding site" evidence="12">
    <location>
        <position position="582"/>
    </location>
    <ligand>
        <name>Zn(2+)</name>
        <dbReference type="ChEBI" id="CHEBI:29105"/>
        <label>2</label>
    </ligand>
</feature>
<dbReference type="GO" id="GO:0006302">
    <property type="term" value="P:double-strand break repair"/>
    <property type="evidence" value="ECO:0007669"/>
    <property type="project" value="InterPro"/>
</dbReference>
<evidence type="ECO:0000259" key="13">
    <source>
        <dbReference type="PROSITE" id="PS51192"/>
    </source>
</evidence>
<dbReference type="AlphaFoldDB" id="A0A6J4UWM7"/>
<dbReference type="Pfam" id="PF18319">
    <property type="entry name" value="Zn_ribbon_PriA"/>
    <property type="match status" value="1"/>
</dbReference>
<comment type="similarity">
    <text evidence="12">Belongs to the helicase family. PriA subfamily.</text>
</comment>
<protein>
    <recommendedName>
        <fullName evidence="12">Replication restart protein PriA</fullName>
    </recommendedName>
    <alternativeName>
        <fullName evidence="12">ATP-dependent DNA helicase PriA</fullName>
        <ecNumber evidence="12">5.6.2.4</ecNumber>
    </alternativeName>
    <alternativeName>
        <fullName evidence="12">DNA 3'-5' helicase PriA</fullName>
    </alternativeName>
</protein>
<comment type="catalytic activity">
    <reaction evidence="11 12">
        <text>ATP + H2O = ADP + phosphate + H(+)</text>
        <dbReference type="Rhea" id="RHEA:13065"/>
        <dbReference type="ChEBI" id="CHEBI:15377"/>
        <dbReference type="ChEBI" id="CHEBI:15378"/>
        <dbReference type="ChEBI" id="CHEBI:30616"/>
        <dbReference type="ChEBI" id="CHEBI:43474"/>
        <dbReference type="ChEBI" id="CHEBI:456216"/>
        <dbReference type="EC" id="5.6.2.4"/>
    </reaction>
</comment>
<dbReference type="InterPro" id="IPR027417">
    <property type="entry name" value="P-loop_NTPase"/>
</dbReference>
<dbReference type="Gene3D" id="3.40.1440.60">
    <property type="entry name" value="PriA, 3(prime) DNA-binding domain"/>
    <property type="match status" value="1"/>
</dbReference>
<dbReference type="PROSITE" id="PS51192">
    <property type="entry name" value="HELICASE_ATP_BIND_1"/>
    <property type="match status" value="1"/>
</dbReference>
<dbReference type="PANTHER" id="PTHR30580:SF0">
    <property type="entry name" value="PRIMOSOMAL PROTEIN N"/>
    <property type="match status" value="1"/>
</dbReference>
<evidence type="ECO:0000256" key="6">
    <source>
        <dbReference type="ARBA" id="ARBA00022806"/>
    </source>
</evidence>
<evidence type="ECO:0000256" key="9">
    <source>
        <dbReference type="ARBA" id="ARBA00023125"/>
    </source>
</evidence>
<feature type="binding site" evidence="12">
    <location>
        <position position="598"/>
    </location>
    <ligand>
        <name>Zn(2+)</name>
        <dbReference type="ChEBI" id="CHEBI:29105"/>
        <label>1</label>
    </ligand>
</feature>
<feature type="binding site" evidence="12">
    <location>
        <position position="585"/>
    </location>
    <ligand>
        <name>Zn(2+)</name>
        <dbReference type="ChEBI" id="CHEBI:29105"/>
        <label>2</label>
    </ligand>
</feature>
<dbReference type="InterPro" id="IPR042115">
    <property type="entry name" value="PriA_3primeBD_sf"/>
</dbReference>
<feature type="binding site" evidence="12">
    <location>
        <position position="567"/>
    </location>
    <ligand>
        <name>Zn(2+)</name>
        <dbReference type="ChEBI" id="CHEBI:29105"/>
        <label>2</label>
    </ligand>
</feature>
<evidence type="ECO:0000256" key="10">
    <source>
        <dbReference type="ARBA" id="ARBA00023235"/>
    </source>
</evidence>
<dbReference type="GO" id="GO:0006269">
    <property type="term" value="P:DNA replication, synthesis of primer"/>
    <property type="evidence" value="ECO:0007669"/>
    <property type="project" value="UniProtKB-KW"/>
</dbReference>
<proteinExistence type="inferred from homology"/>
<dbReference type="GO" id="GO:0005524">
    <property type="term" value="F:ATP binding"/>
    <property type="evidence" value="ECO:0007669"/>
    <property type="project" value="UniProtKB-UniRule"/>
</dbReference>
<dbReference type="SMART" id="SM00487">
    <property type="entry name" value="DEXDc"/>
    <property type="match status" value="1"/>
</dbReference>
<dbReference type="CDD" id="cd17929">
    <property type="entry name" value="DEXHc_priA"/>
    <property type="match status" value="1"/>
</dbReference>
<sequence length="840" mass="91201">MHRMDAPLLDRHTDRPSTIAEVAVDGAHGAGGGTLSYAVPDRWRGGIGTGQLVWVPLRKGLALGIVIRLHGDAPGFALKPLHAPVEPAFRLDDDRLAVAAWLARETATSLFAAAAPFLPPGVTHRAVEHLRLREPEEDAPDAGAVPDDLTPAQGRLVALLTERGEVSLTAAQAALGSSLKTVVAKLEARGVVERVARVTHREPNPALERFVRLVATPDAAVEAPRKAPKQSAVVEFLVQRARLASLDGDGFVPLADVLARTGTDHATVAALARKGLLEEVQMPRLLPGRDAPGAGPTPTLTAAQAAAWVEVERALVARDPTPLLLHGVTGSGKTEVYLRAVAWCLRHGRAAVILVPEIGLAAQVVRRFRARFPGQVAVLHSALKDAERYATWQGVAAGRYRVVVGPRSALFAPVEDLGLIVLDEEHEGAYKQDAEPRYHARALAEFLAAQQGATVVLGSATPAVESFWRAETGEARLLELPHRVGPDLGDRDGDRNRGALGLPEVEVVDLRLELHRGNHSLFSKQLADLLRKTLAAKEQTILFLNRRGLATVVLCKTCGTSLTCPFCDIPLVYHGDRGRLLCHRCNHREPPPRGCGRCGGALNYFGAGTQRVEEEVKRLLPDARVLRWDQDSVRKLGGHETMLRRVERREVDVVVGTQMIAKGLDLPLVTGIGVIHADTMLHLPDFRAGERTFQLLTQVAGRAGRRAPGSRVIVQSYTPAHYAIAAAAKHDYAGFYAEEIDFRRAHDYPPFTRLVRYLVRDADEARCAAEADEMARLLARHAKTRGVPMDLLGPTPAFASKVRGKFQWQIVLRTKDLEALLDGLPSRPGWSVDVDPMSLL</sequence>
<keyword evidence="8 12" id="KW-0067">ATP-binding</keyword>
<comment type="cofactor">
    <cofactor evidence="12">
        <name>Zn(2+)</name>
        <dbReference type="ChEBI" id="CHEBI:29105"/>
    </cofactor>
    <text evidence="12">Binds 2 zinc ions per subunit.</text>
</comment>
<dbReference type="HAMAP" id="MF_00983">
    <property type="entry name" value="PriA"/>
    <property type="match status" value="1"/>
</dbReference>
<dbReference type="EMBL" id="CADCWE010000232">
    <property type="protein sequence ID" value="CAA9558843.1"/>
    <property type="molecule type" value="Genomic_DNA"/>
</dbReference>
<dbReference type="GO" id="GO:0003677">
    <property type="term" value="F:DNA binding"/>
    <property type="evidence" value="ECO:0007669"/>
    <property type="project" value="UniProtKB-UniRule"/>
</dbReference>
<keyword evidence="1 12" id="KW-0639">Primosome</keyword>
<dbReference type="PANTHER" id="PTHR30580">
    <property type="entry name" value="PRIMOSOMAL PROTEIN N"/>
    <property type="match status" value="1"/>
</dbReference>
<organism evidence="14">
    <name type="scientific">uncultured Thermomicrobiales bacterium</name>
    <dbReference type="NCBI Taxonomy" id="1645740"/>
    <lineage>
        <taxon>Bacteria</taxon>
        <taxon>Pseudomonadati</taxon>
        <taxon>Thermomicrobiota</taxon>
        <taxon>Thermomicrobia</taxon>
        <taxon>Thermomicrobiales</taxon>
        <taxon>environmental samples</taxon>
    </lineage>
</organism>
<comment type="function">
    <text evidence="12">Initiates the restart of stalled replication forks, which reloads the replicative helicase on sites other than the origin of replication. Recognizes and binds to abandoned replication forks and remodels them to uncover a helicase loading site. Promotes assembly of the primosome at these replication forks.</text>
</comment>
<dbReference type="InterPro" id="IPR011545">
    <property type="entry name" value="DEAD/DEAH_box_helicase_dom"/>
</dbReference>
<feature type="binding site" evidence="12">
    <location>
        <position position="555"/>
    </location>
    <ligand>
        <name>Zn(2+)</name>
        <dbReference type="ChEBI" id="CHEBI:29105"/>
        <label>1</label>
    </ligand>
</feature>
<dbReference type="InterPro" id="IPR014001">
    <property type="entry name" value="Helicase_ATP-bd"/>
</dbReference>
<dbReference type="InterPro" id="IPR041222">
    <property type="entry name" value="PriA_3primeBD"/>
</dbReference>
<dbReference type="GO" id="GO:0008270">
    <property type="term" value="F:zinc ion binding"/>
    <property type="evidence" value="ECO:0007669"/>
    <property type="project" value="UniProtKB-UniRule"/>
</dbReference>
<gene>
    <name evidence="12" type="primary">priA</name>
    <name evidence="14" type="ORF">AVDCRST_MAG73-3505</name>
</gene>
<evidence type="ECO:0000256" key="8">
    <source>
        <dbReference type="ARBA" id="ARBA00022840"/>
    </source>
</evidence>
<dbReference type="GO" id="GO:0043138">
    <property type="term" value="F:3'-5' DNA helicase activity"/>
    <property type="evidence" value="ECO:0007669"/>
    <property type="project" value="UniProtKB-EC"/>
</dbReference>
<evidence type="ECO:0000256" key="11">
    <source>
        <dbReference type="ARBA" id="ARBA00048988"/>
    </source>
</evidence>
<dbReference type="GO" id="GO:0016787">
    <property type="term" value="F:hydrolase activity"/>
    <property type="evidence" value="ECO:0007669"/>
    <property type="project" value="UniProtKB-KW"/>
</dbReference>
<dbReference type="InterPro" id="IPR040498">
    <property type="entry name" value="PriA_CRR"/>
</dbReference>
<dbReference type="Pfam" id="PF00270">
    <property type="entry name" value="DEAD"/>
    <property type="match status" value="1"/>
</dbReference>
<keyword evidence="2 12" id="KW-0235">DNA replication</keyword>
<keyword evidence="5 12" id="KW-0378">Hydrolase</keyword>
<evidence type="ECO:0000256" key="12">
    <source>
        <dbReference type="HAMAP-Rule" id="MF_00983"/>
    </source>
</evidence>
<dbReference type="Gene3D" id="3.40.50.300">
    <property type="entry name" value="P-loop containing nucleotide triphosphate hydrolases"/>
    <property type="match status" value="2"/>
</dbReference>
<reference evidence="14" key="1">
    <citation type="submission" date="2020-02" db="EMBL/GenBank/DDBJ databases">
        <authorList>
            <person name="Meier V. D."/>
        </authorList>
    </citation>
    <scope>NUCLEOTIDE SEQUENCE</scope>
    <source>
        <strain evidence="14">AVDCRST_MAG73</strain>
    </source>
</reference>
<evidence type="ECO:0000313" key="14">
    <source>
        <dbReference type="EMBL" id="CAA9558843.1"/>
    </source>
</evidence>
<dbReference type="GO" id="GO:0006270">
    <property type="term" value="P:DNA replication initiation"/>
    <property type="evidence" value="ECO:0007669"/>
    <property type="project" value="TreeGrafter"/>
</dbReference>
<dbReference type="NCBIfam" id="TIGR00595">
    <property type="entry name" value="priA"/>
    <property type="match status" value="1"/>
</dbReference>
<evidence type="ECO:0000256" key="2">
    <source>
        <dbReference type="ARBA" id="ARBA00022705"/>
    </source>
</evidence>
<dbReference type="GO" id="GO:0006310">
    <property type="term" value="P:DNA recombination"/>
    <property type="evidence" value="ECO:0007669"/>
    <property type="project" value="InterPro"/>
</dbReference>
<accession>A0A6J4UWM7</accession>
<feature type="binding site" evidence="12">
    <location>
        <position position="595"/>
    </location>
    <ligand>
        <name>Zn(2+)</name>
        <dbReference type="ChEBI" id="CHEBI:29105"/>
        <label>1</label>
    </ligand>
</feature>
<feature type="binding site" evidence="12">
    <location>
        <position position="564"/>
    </location>
    <ligand>
        <name>Zn(2+)</name>
        <dbReference type="ChEBI" id="CHEBI:29105"/>
        <label>2</label>
    </ligand>
</feature>
<dbReference type="InterPro" id="IPR041236">
    <property type="entry name" value="PriA_C"/>
</dbReference>
<keyword evidence="9 12" id="KW-0238">DNA-binding</keyword>
<name>A0A6J4UWM7_9BACT</name>
<comment type="subunit">
    <text evidence="12">Component of the replication restart primosome.</text>
</comment>
<evidence type="ECO:0000256" key="7">
    <source>
        <dbReference type="ARBA" id="ARBA00022833"/>
    </source>
</evidence>
<dbReference type="Pfam" id="PF17764">
    <property type="entry name" value="PriA_3primeBD"/>
    <property type="match status" value="1"/>
</dbReference>
<keyword evidence="10 12" id="KW-0413">Isomerase</keyword>
<dbReference type="FunFam" id="3.40.50.300:FF:000489">
    <property type="entry name" value="Primosome assembly protein PriA"/>
    <property type="match status" value="1"/>
</dbReference>
<dbReference type="SUPFAM" id="SSF52540">
    <property type="entry name" value="P-loop containing nucleoside triphosphate hydrolases"/>
    <property type="match status" value="2"/>
</dbReference>
<dbReference type="GO" id="GO:1990077">
    <property type="term" value="C:primosome complex"/>
    <property type="evidence" value="ECO:0007669"/>
    <property type="project" value="UniProtKB-UniRule"/>
</dbReference>
<evidence type="ECO:0000256" key="5">
    <source>
        <dbReference type="ARBA" id="ARBA00022801"/>
    </source>
</evidence>
<feature type="binding site" evidence="12">
    <location>
        <position position="558"/>
    </location>
    <ligand>
        <name>Zn(2+)</name>
        <dbReference type="ChEBI" id="CHEBI:29105"/>
        <label>1</label>
    </ligand>
</feature>
<dbReference type="Pfam" id="PF18074">
    <property type="entry name" value="PriA_C"/>
    <property type="match status" value="1"/>
</dbReference>
<keyword evidence="6 12" id="KW-0347">Helicase</keyword>
<dbReference type="EC" id="5.6.2.4" evidence="12"/>
<keyword evidence="7 12" id="KW-0862">Zinc</keyword>
<dbReference type="InterPro" id="IPR005259">
    <property type="entry name" value="PriA"/>
</dbReference>
<evidence type="ECO:0000256" key="1">
    <source>
        <dbReference type="ARBA" id="ARBA00022515"/>
    </source>
</evidence>
<evidence type="ECO:0000256" key="3">
    <source>
        <dbReference type="ARBA" id="ARBA00022723"/>
    </source>
</evidence>
<keyword evidence="4 12" id="KW-0547">Nucleotide-binding</keyword>
<comment type="catalytic activity">
    <reaction evidence="12">
        <text>Couples ATP hydrolysis with the unwinding of duplex DNA by translocating in the 3'-5' direction.</text>
        <dbReference type="EC" id="5.6.2.4"/>
    </reaction>
</comment>
<evidence type="ECO:0000256" key="4">
    <source>
        <dbReference type="ARBA" id="ARBA00022741"/>
    </source>
</evidence>
<feature type="domain" description="Helicase ATP-binding" evidence="13">
    <location>
        <begin position="314"/>
        <end position="480"/>
    </location>
</feature>
<keyword evidence="3 12" id="KW-0479">Metal-binding</keyword>